<evidence type="ECO:0000313" key="3">
    <source>
        <dbReference type="EMBL" id="KIP05394.1"/>
    </source>
</evidence>
<dbReference type="AlphaFoldDB" id="A0A0C3NK94"/>
<keyword evidence="1" id="KW-0732">Signal</keyword>
<accession>A0A0C3NK94</accession>
<feature type="signal peptide" evidence="1">
    <location>
        <begin position="1"/>
        <end position="26"/>
    </location>
</feature>
<reference evidence="3 4" key="1">
    <citation type="journal article" date="2014" name="PLoS Genet.">
        <title>Analysis of the Phlebiopsis gigantea genome, transcriptome and secretome provides insight into its pioneer colonization strategies of wood.</title>
        <authorList>
            <person name="Hori C."/>
            <person name="Ishida T."/>
            <person name="Igarashi K."/>
            <person name="Samejima M."/>
            <person name="Suzuki H."/>
            <person name="Master E."/>
            <person name="Ferreira P."/>
            <person name="Ruiz-Duenas F.J."/>
            <person name="Held B."/>
            <person name="Canessa P."/>
            <person name="Larrondo L.F."/>
            <person name="Schmoll M."/>
            <person name="Druzhinina I.S."/>
            <person name="Kubicek C.P."/>
            <person name="Gaskell J.A."/>
            <person name="Kersten P."/>
            <person name="St John F."/>
            <person name="Glasner J."/>
            <person name="Sabat G."/>
            <person name="Splinter BonDurant S."/>
            <person name="Syed K."/>
            <person name="Yadav J."/>
            <person name="Mgbeahuruike A.C."/>
            <person name="Kovalchuk A."/>
            <person name="Asiegbu F.O."/>
            <person name="Lackner G."/>
            <person name="Hoffmeister D."/>
            <person name="Rencoret J."/>
            <person name="Gutierrez A."/>
            <person name="Sun H."/>
            <person name="Lindquist E."/>
            <person name="Barry K."/>
            <person name="Riley R."/>
            <person name="Grigoriev I.V."/>
            <person name="Henrissat B."/>
            <person name="Kues U."/>
            <person name="Berka R.M."/>
            <person name="Martinez A.T."/>
            <person name="Covert S.F."/>
            <person name="Blanchette R.A."/>
            <person name="Cullen D."/>
        </authorList>
    </citation>
    <scope>NUCLEOTIDE SEQUENCE [LARGE SCALE GENOMIC DNA]</scope>
    <source>
        <strain evidence="3 4">11061_1 CR5-6</strain>
    </source>
</reference>
<feature type="domain" description="Tubulin-folding cofactor D C-terminal" evidence="2">
    <location>
        <begin position="6"/>
        <end position="59"/>
    </location>
</feature>
<proteinExistence type="predicted"/>
<evidence type="ECO:0000259" key="2">
    <source>
        <dbReference type="Pfam" id="PF12612"/>
    </source>
</evidence>
<organism evidence="3 4">
    <name type="scientific">Phlebiopsis gigantea (strain 11061_1 CR5-6)</name>
    <name type="common">White-rot fungus</name>
    <name type="synonym">Peniophora gigantea</name>
    <dbReference type="NCBI Taxonomy" id="745531"/>
    <lineage>
        <taxon>Eukaryota</taxon>
        <taxon>Fungi</taxon>
        <taxon>Dikarya</taxon>
        <taxon>Basidiomycota</taxon>
        <taxon>Agaricomycotina</taxon>
        <taxon>Agaricomycetes</taxon>
        <taxon>Polyporales</taxon>
        <taxon>Phanerochaetaceae</taxon>
        <taxon>Phlebiopsis</taxon>
    </lineage>
</organism>
<feature type="non-terminal residue" evidence="3">
    <location>
        <position position="1"/>
    </location>
</feature>
<dbReference type="OrthoDB" id="1735853at2759"/>
<sequence>ARGRAAANAVVVPVLQTFGLLLEADALAPLFDDAEGLQSLQHLLALCTRGVDRFKSVQRIGASLRIVAQLLCAPRLRAACAAHLPAFLAHAYPRVRADAAECLYVVLQSRELGAPDAAEDALLETEWSASDVGAAAETVARLLAGEGASSLCV</sequence>
<gene>
    <name evidence="3" type="ORF">PHLGIDRAFT_119908</name>
</gene>
<feature type="chain" id="PRO_5002167453" description="Tubulin-folding cofactor D C-terminal domain-containing protein" evidence="1">
    <location>
        <begin position="27"/>
        <end position="153"/>
    </location>
</feature>
<name>A0A0C3NK94_PHLG1</name>
<dbReference type="Proteomes" id="UP000053257">
    <property type="component" value="Unassembled WGS sequence"/>
</dbReference>
<keyword evidence="4" id="KW-1185">Reference proteome</keyword>
<evidence type="ECO:0000256" key="1">
    <source>
        <dbReference type="SAM" id="SignalP"/>
    </source>
</evidence>
<dbReference type="InterPro" id="IPR022577">
    <property type="entry name" value="TBCD_C"/>
</dbReference>
<evidence type="ECO:0000313" key="4">
    <source>
        <dbReference type="Proteomes" id="UP000053257"/>
    </source>
</evidence>
<dbReference type="HOGENOM" id="CLU_1717633_0_0_1"/>
<protein>
    <recommendedName>
        <fullName evidence="2">Tubulin-folding cofactor D C-terminal domain-containing protein</fullName>
    </recommendedName>
</protein>
<dbReference type="EMBL" id="KN840545">
    <property type="protein sequence ID" value="KIP05394.1"/>
    <property type="molecule type" value="Genomic_DNA"/>
</dbReference>
<dbReference type="Pfam" id="PF12612">
    <property type="entry name" value="TFCD_C"/>
    <property type="match status" value="1"/>
</dbReference>